<comment type="similarity">
    <text evidence="1">Belongs to the BolA/IbaG family.</text>
</comment>
<dbReference type="GO" id="GO:0016226">
    <property type="term" value="P:iron-sulfur cluster assembly"/>
    <property type="evidence" value="ECO:0007669"/>
    <property type="project" value="TreeGrafter"/>
</dbReference>
<dbReference type="Gene3D" id="3.30.300.90">
    <property type="entry name" value="BolA-like"/>
    <property type="match status" value="1"/>
</dbReference>
<gene>
    <name evidence="2" type="ORF">CKO21_04570</name>
</gene>
<dbReference type="Proteomes" id="UP000778970">
    <property type="component" value="Unassembled WGS sequence"/>
</dbReference>
<name>A0A934QGF8_9PROT</name>
<dbReference type="SUPFAM" id="SSF82657">
    <property type="entry name" value="BolA-like"/>
    <property type="match status" value="1"/>
</dbReference>
<dbReference type="PANTHER" id="PTHR46230">
    <property type="match status" value="1"/>
</dbReference>
<dbReference type="RefSeq" id="WP_027289375.1">
    <property type="nucleotide sequence ID" value="NZ_NRRE01000017.1"/>
</dbReference>
<evidence type="ECO:0000313" key="3">
    <source>
        <dbReference type="Proteomes" id="UP000778970"/>
    </source>
</evidence>
<reference evidence="2" key="1">
    <citation type="submission" date="2017-08" db="EMBL/GenBank/DDBJ databases">
        <authorList>
            <person name="Imhoff J.F."/>
            <person name="Rahn T."/>
            <person name="Kuenzel S."/>
            <person name="Neulinger S.C."/>
        </authorList>
    </citation>
    <scope>NUCLEOTIDE SEQUENCE</scope>
    <source>
        <strain evidence="2">DSM 9154</strain>
    </source>
</reference>
<dbReference type="PANTHER" id="PTHR46230:SF7">
    <property type="entry name" value="BOLA-LIKE PROTEIN 1"/>
    <property type="match status" value="1"/>
</dbReference>
<keyword evidence="3" id="KW-1185">Reference proteome</keyword>
<dbReference type="AlphaFoldDB" id="A0A934QGF8"/>
<dbReference type="PIRSF" id="PIRSF003113">
    <property type="entry name" value="BolA"/>
    <property type="match status" value="1"/>
</dbReference>
<evidence type="ECO:0000313" key="2">
    <source>
        <dbReference type="EMBL" id="MBK1696516.1"/>
    </source>
</evidence>
<sequence>MQFAQRIDHQLRQTFEIERLEIIDDSAKHAGHAGAHPEGETHFRVVVVSLDFDGVSRVARQRMVYDALKAEMGERVHALQLSCRTPDEDAKLTS</sequence>
<proteinExistence type="inferred from homology"/>
<accession>A0A934QGF8</accession>
<dbReference type="InterPro" id="IPR002634">
    <property type="entry name" value="BolA"/>
</dbReference>
<dbReference type="InterPro" id="IPR036065">
    <property type="entry name" value="BolA-like_sf"/>
</dbReference>
<protein>
    <submittedName>
        <fullName evidence="2">BolA family transcriptional regulator</fullName>
    </submittedName>
</protein>
<reference evidence="2" key="2">
    <citation type="journal article" date="2020" name="Microorganisms">
        <title>Osmotic Adaptation and Compatible Solute Biosynthesis of Phototrophic Bacteria as Revealed from Genome Analyses.</title>
        <authorList>
            <person name="Imhoff J.F."/>
            <person name="Rahn T."/>
            <person name="Kunzel S."/>
            <person name="Keller A."/>
            <person name="Neulinger S.C."/>
        </authorList>
    </citation>
    <scope>NUCLEOTIDE SEQUENCE</scope>
    <source>
        <strain evidence="2">DSM 9154</strain>
    </source>
</reference>
<dbReference type="Pfam" id="PF01722">
    <property type="entry name" value="BolA"/>
    <property type="match status" value="1"/>
</dbReference>
<dbReference type="EMBL" id="NRRE01000017">
    <property type="protein sequence ID" value="MBK1696516.1"/>
    <property type="molecule type" value="Genomic_DNA"/>
</dbReference>
<organism evidence="2 3">
    <name type="scientific">Rhodovibrio salinarum</name>
    <dbReference type="NCBI Taxonomy" id="1087"/>
    <lineage>
        <taxon>Bacteria</taxon>
        <taxon>Pseudomonadati</taxon>
        <taxon>Pseudomonadota</taxon>
        <taxon>Alphaproteobacteria</taxon>
        <taxon>Rhodospirillales</taxon>
        <taxon>Rhodovibrionaceae</taxon>
        <taxon>Rhodovibrio</taxon>
    </lineage>
</organism>
<evidence type="ECO:0000256" key="1">
    <source>
        <dbReference type="RuleBase" id="RU003860"/>
    </source>
</evidence>
<comment type="caution">
    <text evidence="2">The sequence shown here is derived from an EMBL/GenBank/DDBJ whole genome shotgun (WGS) entry which is preliminary data.</text>
</comment>